<organism evidence="2 3">
    <name type="scientific">Armillaria ostoyae</name>
    <name type="common">Armillaria root rot fungus</name>
    <dbReference type="NCBI Taxonomy" id="47428"/>
    <lineage>
        <taxon>Eukaryota</taxon>
        <taxon>Fungi</taxon>
        <taxon>Dikarya</taxon>
        <taxon>Basidiomycota</taxon>
        <taxon>Agaricomycotina</taxon>
        <taxon>Agaricomycetes</taxon>
        <taxon>Agaricomycetidae</taxon>
        <taxon>Agaricales</taxon>
        <taxon>Marasmiineae</taxon>
        <taxon>Physalacriaceae</taxon>
        <taxon>Armillaria</taxon>
    </lineage>
</organism>
<name>A0A284RS76_ARMOS</name>
<dbReference type="Proteomes" id="UP000219338">
    <property type="component" value="Unassembled WGS sequence"/>
</dbReference>
<protein>
    <submittedName>
        <fullName evidence="2">Uncharacterized protein</fullName>
    </submittedName>
</protein>
<keyword evidence="3" id="KW-1185">Reference proteome</keyword>
<accession>A0A284RS76</accession>
<feature type="region of interest" description="Disordered" evidence="1">
    <location>
        <begin position="91"/>
        <end position="114"/>
    </location>
</feature>
<proteinExistence type="predicted"/>
<dbReference type="OrthoDB" id="3098691at2759"/>
<gene>
    <name evidence="2" type="ORF">ARMOST_15013</name>
</gene>
<evidence type="ECO:0000256" key="1">
    <source>
        <dbReference type="SAM" id="MobiDB-lite"/>
    </source>
</evidence>
<dbReference type="EMBL" id="FUEG01000014">
    <property type="protein sequence ID" value="SJL11607.1"/>
    <property type="molecule type" value="Genomic_DNA"/>
</dbReference>
<sequence length="142" mass="15756">MSTVDDEEAQVNWARRVLPVYRLMRQRGPADLDTFLCGLYFAYASQFQPTLHAKLTPLATMGERTATWWRHDVLTMLSSLLLRLHLSEPLTQAPSSTSTSSTNASRSNLPADSRGIRESAAAPATPVQLRPSECWLLLSGLL</sequence>
<evidence type="ECO:0000313" key="2">
    <source>
        <dbReference type="EMBL" id="SJL11607.1"/>
    </source>
</evidence>
<evidence type="ECO:0000313" key="3">
    <source>
        <dbReference type="Proteomes" id="UP000219338"/>
    </source>
</evidence>
<feature type="compositionally biased region" description="Low complexity" evidence="1">
    <location>
        <begin position="91"/>
        <end position="107"/>
    </location>
</feature>
<reference evidence="3" key="1">
    <citation type="journal article" date="2017" name="Nat. Ecol. Evol.">
        <title>Genome expansion and lineage-specific genetic innovations in the forest pathogenic fungi Armillaria.</title>
        <authorList>
            <person name="Sipos G."/>
            <person name="Prasanna A.N."/>
            <person name="Walter M.C."/>
            <person name="O'Connor E."/>
            <person name="Balint B."/>
            <person name="Krizsan K."/>
            <person name="Kiss B."/>
            <person name="Hess J."/>
            <person name="Varga T."/>
            <person name="Slot J."/>
            <person name="Riley R."/>
            <person name="Boka B."/>
            <person name="Rigling D."/>
            <person name="Barry K."/>
            <person name="Lee J."/>
            <person name="Mihaltcheva S."/>
            <person name="LaButti K."/>
            <person name="Lipzen A."/>
            <person name="Waldron R."/>
            <person name="Moloney N.M."/>
            <person name="Sperisen C."/>
            <person name="Kredics L."/>
            <person name="Vagvoelgyi C."/>
            <person name="Patrignani A."/>
            <person name="Fitzpatrick D."/>
            <person name="Nagy I."/>
            <person name="Doyle S."/>
            <person name="Anderson J.B."/>
            <person name="Grigoriev I.V."/>
            <person name="Gueldener U."/>
            <person name="Muensterkoetter M."/>
            <person name="Nagy L.G."/>
        </authorList>
    </citation>
    <scope>NUCLEOTIDE SEQUENCE [LARGE SCALE GENOMIC DNA]</scope>
    <source>
        <strain evidence="3">C18/9</strain>
    </source>
</reference>
<dbReference type="AlphaFoldDB" id="A0A284RS76"/>